<proteinExistence type="predicted"/>
<keyword evidence="2" id="KW-1185">Reference proteome</keyword>
<dbReference type="Proteomes" id="UP001054252">
    <property type="component" value="Unassembled WGS sequence"/>
</dbReference>
<dbReference type="AlphaFoldDB" id="A0AAV5MPC0"/>
<evidence type="ECO:0000313" key="2">
    <source>
        <dbReference type="Proteomes" id="UP001054252"/>
    </source>
</evidence>
<reference evidence="1 2" key="1">
    <citation type="journal article" date="2021" name="Commun. Biol.">
        <title>The genome of Shorea leprosula (Dipterocarpaceae) highlights the ecological relevance of drought in aseasonal tropical rainforests.</title>
        <authorList>
            <person name="Ng K.K.S."/>
            <person name="Kobayashi M.J."/>
            <person name="Fawcett J.A."/>
            <person name="Hatakeyama M."/>
            <person name="Paape T."/>
            <person name="Ng C.H."/>
            <person name="Ang C.C."/>
            <person name="Tnah L.H."/>
            <person name="Lee C.T."/>
            <person name="Nishiyama T."/>
            <person name="Sese J."/>
            <person name="O'Brien M.J."/>
            <person name="Copetti D."/>
            <person name="Mohd Noor M.I."/>
            <person name="Ong R.C."/>
            <person name="Putra M."/>
            <person name="Sireger I.Z."/>
            <person name="Indrioko S."/>
            <person name="Kosugi Y."/>
            <person name="Izuno A."/>
            <person name="Isagi Y."/>
            <person name="Lee S.L."/>
            <person name="Shimizu K.K."/>
        </authorList>
    </citation>
    <scope>NUCLEOTIDE SEQUENCE [LARGE SCALE GENOMIC DNA]</scope>
    <source>
        <strain evidence="1">214</strain>
    </source>
</reference>
<gene>
    <name evidence="1" type="ORF">SLEP1_g58457</name>
</gene>
<protein>
    <submittedName>
        <fullName evidence="1">Uncharacterized protein</fullName>
    </submittedName>
</protein>
<organism evidence="1 2">
    <name type="scientific">Rubroshorea leprosula</name>
    <dbReference type="NCBI Taxonomy" id="152421"/>
    <lineage>
        <taxon>Eukaryota</taxon>
        <taxon>Viridiplantae</taxon>
        <taxon>Streptophyta</taxon>
        <taxon>Embryophyta</taxon>
        <taxon>Tracheophyta</taxon>
        <taxon>Spermatophyta</taxon>
        <taxon>Magnoliopsida</taxon>
        <taxon>eudicotyledons</taxon>
        <taxon>Gunneridae</taxon>
        <taxon>Pentapetalae</taxon>
        <taxon>rosids</taxon>
        <taxon>malvids</taxon>
        <taxon>Malvales</taxon>
        <taxon>Dipterocarpaceae</taxon>
        <taxon>Rubroshorea</taxon>
    </lineage>
</organism>
<sequence length="36" mass="4227">MSALFYSAECFVMDLEALQLLELQHMKNMFSAKWLS</sequence>
<name>A0AAV5MPC0_9ROSI</name>
<dbReference type="EMBL" id="BPVZ01000549">
    <property type="protein sequence ID" value="GKV51833.1"/>
    <property type="molecule type" value="Genomic_DNA"/>
</dbReference>
<comment type="caution">
    <text evidence="1">The sequence shown here is derived from an EMBL/GenBank/DDBJ whole genome shotgun (WGS) entry which is preliminary data.</text>
</comment>
<accession>A0AAV5MPC0</accession>
<evidence type="ECO:0000313" key="1">
    <source>
        <dbReference type="EMBL" id="GKV51833.1"/>
    </source>
</evidence>